<keyword evidence="4" id="KW-1185">Reference proteome</keyword>
<name>A0A1Y5SSH0_9RHOB</name>
<feature type="region of interest" description="Disordered" evidence="1">
    <location>
        <begin position="131"/>
        <end position="154"/>
    </location>
</feature>
<proteinExistence type="predicted"/>
<dbReference type="Proteomes" id="UP000193409">
    <property type="component" value="Unassembled WGS sequence"/>
</dbReference>
<dbReference type="AlphaFoldDB" id="A0A1Y5SSH0"/>
<sequence>MSLRIGIVTEIDPATAKGRVQFPDHDNVQSYWLQVLQGRTRTDRTYWMPAVGEHVVVIMDQGEEAGVIAGAIYSAADAPPSSDPNVHTIVYGDGASLTYDKGGQTFTLSVGGTTVEISPAGVAITSPSLTHNGTNVGDTHIHPESIGVVTGPPQ</sequence>
<evidence type="ECO:0000259" key="2">
    <source>
        <dbReference type="Pfam" id="PF04717"/>
    </source>
</evidence>
<dbReference type="InterPro" id="IPR037026">
    <property type="entry name" value="Vgr_OB-fold_dom_sf"/>
</dbReference>
<organism evidence="3 4">
    <name type="scientific">Pseudoruegeria aquimaris</name>
    <dbReference type="NCBI Taxonomy" id="393663"/>
    <lineage>
        <taxon>Bacteria</taxon>
        <taxon>Pseudomonadati</taxon>
        <taxon>Pseudomonadota</taxon>
        <taxon>Alphaproteobacteria</taxon>
        <taxon>Rhodobacterales</taxon>
        <taxon>Roseobacteraceae</taxon>
        <taxon>Pseudoruegeria</taxon>
    </lineage>
</organism>
<dbReference type="InterPro" id="IPR013046">
    <property type="entry name" value="GpV/Gp45"/>
</dbReference>
<dbReference type="InterPro" id="IPR006531">
    <property type="entry name" value="Gp5/Vgr_OB"/>
</dbReference>
<evidence type="ECO:0000256" key="1">
    <source>
        <dbReference type="SAM" id="MobiDB-lite"/>
    </source>
</evidence>
<dbReference type="EMBL" id="FWFQ01000017">
    <property type="protein sequence ID" value="SLN47464.1"/>
    <property type="molecule type" value="Genomic_DNA"/>
</dbReference>
<accession>A0A1Y5SSH0</accession>
<dbReference type="NCBIfam" id="TIGR01644">
    <property type="entry name" value="phage_P2_V"/>
    <property type="match status" value="1"/>
</dbReference>
<dbReference type="Gene3D" id="6.20.150.10">
    <property type="match status" value="1"/>
</dbReference>
<reference evidence="3 4" key="1">
    <citation type="submission" date="2017-03" db="EMBL/GenBank/DDBJ databases">
        <authorList>
            <person name="Afonso C.L."/>
            <person name="Miller P.J."/>
            <person name="Scott M.A."/>
            <person name="Spackman E."/>
            <person name="Goraichik I."/>
            <person name="Dimitrov K.M."/>
            <person name="Suarez D.L."/>
            <person name="Swayne D.E."/>
        </authorList>
    </citation>
    <scope>NUCLEOTIDE SEQUENCE [LARGE SCALE GENOMIC DNA]</scope>
    <source>
        <strain evidence="3 4">CECT 7680</strain>
    </source>
</reference>
<feature type="domain" description="Gp5/Type VI secretion system Vgr protein OB-fold" evidence="2">
    <location>
        <begin position="4"/>
        <end position="73"/>
    </location>
</feature>
<protein>
    <submittedName>
        <fullName evidence="3">Phage-related baseplate assembly protein</fullName>
    </submittedName>
</protein>
<evidence type="ECO:0000313" key="3">
    <source>
        <dbReference type="EMBL" id="SLN47464.1"/>
    </source>
</evidence>
<dbReference type="Pfam" id="PF04717">
    <property type="entry name" value="Phage_base_V"/>
    <property type="match status" value="1"/>
</dbReference>
<gene>
    <name evidence="3" type="ORF">PSA7680_02439</name>
</gene>
<dbReference type="Gene3D" id="2.40.50.230">
    <property type="entry name" value="Gp5 N-terminal domain"/>
    <property type="match status" value="1"/>
</dbReference>
<evidence type="ECO:0000313" key="4">
    <source>
        <dbReference type="Proteomes" id="UP000193409"/>
    </source>
</evidence>